<dbReference type="RefSeq" id="WP_077720520.1">
    <property type="nucleotide sequence ID" value="NZ_CP019699.1"/>
</dbReference>
<dbReference type="STRING" id="1471761.B0W44_13745"/>
<dbReference type="EMBL" id="CP019699">
    <property type="protein sequence ID" value="AQS56659.1"/>
    <property type="molecule type" value="Genomic_DNA"/>
</dbReference>
<organism evidence="1 2">
    <name type="scientific">Novibacillus thermophilus</name>
    <dbReference type="NCBI Taxonomy" id="1471761"/>
    <lineage>
        <taxon>Bacteria</taxon>
        <taxon>Bacillati</taxon>
        <taxon>Bacillota</taxon>
        <taxon>Bacilli</taxon>
        <taxon>Bacillales</taxon>
        <taxon>Thermoactinomycetaceae</taxon>
        <taxon>Novibacillus</taxon>
    </lineage>
</organism>
<dbReference type="OrthoDB" id="2678373at2"/>
<proteinExistence type="predicted"/>
<sequence length="201" mass="23407">MGNHLTEVYRPLVSLCERLNQLDIPWLVGGSTSCLLQKVGLDRKPNDLDVYTDCRYLDQIEPFLLDWCIEPVQYSQTERYESYLGRYRIHLTETELVANLTVRTANGRYDVEVGALLRRYAPTVEIGTERIPLMPLEHELIFNLLRGREDRYVPIAETVRQRGVDELLWQQLQERNALSLDFWKRASALIGLSRRTGERLG</sequence>
<evidence type="ECO:0008006" key="3">
    <source>
        <dbReference type="Google" id="ProtNLM"/>
    </source>
</evidence>
<dbReference type="Proteomes" id="UP000188603">
    <property type="component" value="Chromosome"/>
</dbReference>
<dbReference type="AlphaFoldDB" id="A0A1U9K9B9"/>
<evidence type="ECO:0000313" key="2">
    <source>
        <dbReference type="Proteomes" id="UP000188603"/>
    </source>
</evidence>
<name>A0A1U9K9B9_9BACL</name>
<dbReference type="InterPro" id="IPR043519">
    <property type="entry name" value="NT_sf"/>
</dbReference>
<protein>
    <recommendedName>
        <fullName evidence="3">Nucleotidyl transferase AbiEii/AbiGii toxin family protein</fullName>
    </recommendedName>
</protein>
<evidence type="ECO:0000313" key="1">
    <source>
        <dbReference type="EMBL" id="AQS56659.1"/>
    </source>
</evidence>
<dbReference type="KEGG" id="ntr:B0W44_13745"/>
<dbReference type="Gene3D" id="3.30.460.40">
    <property type="match status" value="1"/>
</dbReference>
<dbReference type="SUPFAM" id="SSF81301">
    <property type="entry name" value="Nucleotidyltransferase"/>
    <property type="match status" value="1"/>
</dbReference>
<gene>
    <name evidence="1" type="ORF">B0W44_13745</name>
</gene>
<accession>A0A1U9K9B9</accession>
<reference evidence="1 2" key="1">
    <citation type="journal article" date="2015" name="Int. J. Syst. Evol. Microbiol.">
        <title>Novibacillus thermophilus gen. nov., sp. nov., a Gram-staining-negative and moderately thermophilic member of the family Thermoactinomycetaceae.</title>
        <authorList>
            <person name="Yang G."/>
            <person name="Chen J."/>
            <person name="Zhou S."/>
        </authorList>
    </citation>
    <scope>NUCLEOTIDE SEQUENCE [LARGE SCALE GENOMIC DNA]</scope>
    <source>
        <strain evidence="1 2">SG-1</strain>
    </source>
</reference>
<keyword evidence="2" id="KW-1185">Reference proteome</keyword>